<reference key="2">
    <citation type="submission" date="2011-04" db="EMBL/GenBank/DDBJ databases">
        <title>Complete sequence of chromosome of Haliscomenobacter hydrossis DSM 1100.</title>
        <authorList>
            <consortium name="US DOE Joint Genome Institute (JGI-PGF)"/>
            <person name="Lucas S."/>
            <person name="Han J."/>
            <person name="Lapidus A."/>
            <person name="Bruce D."/>
            <person name="Goodwin L."/>
            <person name="Pitluck S."/>
            <person name="Peters L."/>
            <person name="Kyrpides N."/>
            <person name="Mavromatis K."/>
            <person name="Ivanova N."/>
            <person name="Ovchinnikova G."/>
            <person name="Pagani I."/>
            <person name="Daligault H."/>
            <person name="Detter J.C."/>
            <person name="Han C."/>
            <person name="Land M."/>
            <person name="Hauser L."/>
            <person name="Markowitz V."/>
            <person name="Cheng J.-F."/>
            <person name="Hugenholtz P."/>
            <person name="Woyke T."/>
            <person name="Wu D."/>
            <person name="Verbarg S."/>
            <person name="Frueling A."/>
            <person name="Brambilla E."/>
            <person name="Klenk H.-P."/>
            <person name="Eisen J.A."/>
        </authorList>
    </citation>
    <scope>NUCLEOTIDE SEQUENCE</scope>
    <source>
        <strain>DSM 1100</strain>
    </source>
</reference>
<evidence type="ECO:0000313" key="14">
    <source>
        <dbReference type="EMBL" id="AEE52624.1"/>
    </source>
</evidence>
<keyword evidence="7 14" id="KW-0418">Kinase</keyword>
<dbReference type="SUPFAM" id="SSF55874">
    <property type="entry name" value="ATPase domain of HSP90 chaperone/DNA topoisomerase II/histidine kinase"/>
    <property type="match status" value="1"/>
</dbReference>
<evidence type="ECO:0000256" key="9">
    <source>
        <dbReference type="ARBA" id="ARBA00023012"/>
    </source>
</evidence>
<dbReference type="PROSITE" id="PS50109">
    <property type="entry name" value="HIS_KIN"/>
    <property type="match status" value="1"/>
</dbReference>
<dbReference type="InterPro" id="IPR036890">
    <property type="entry name" value="HATPase_C_sf"/>
</dbReference>
<feature type="domain" description="Histidine kinase" evidence="12">
    <location>
        <begin position="325"/>
        <end position="537"/>
    </location>
</feature>
<keyword evidence="11" id="KW-1133">Transmembrane helix</keyword>
<keyword evidence="4" id="KW-0597">Phosphoprotein</keyword>
<feature type="transmembrane region" description="Helical" evidence="11">
    <location>
        <begin position="164"/>
        <end position="185"/>
    </location>
</feature>
<keyword evidence="6" id="KW-0547">Nucleotide-binding</keyword>
<feature type="transmembrane region" description="Helical" evidence="11">
    <location>
        <begin position="5"/>
        <end position="26"/>
    </location>
</feature>
<dbReference type="RefSeq" id="WP_013767162.1">
    <property type="nucleotide sequence ID" value="NC_015510.1"/>
</dbReference>
<sequence length="537" mass="60013">MKKQLLITLGIYASGAFCLSIIAWVIKWVVGNYGSKWNLEQAYFLYWQSWGIMLALSWMLMASFVCLYRLAKLARGQNSPFNQRLGLMALGSLFGFGLHLLFGLSIPIIVLPFLTFACFLLLDMYLDDDELSLTWILVTLVMLAGVGAGFSAATLGVSKAQFPLVFTLFANLFLLIIGHLPIWVFSTARREGISWGLRIQLAIFSLVAGALILVFLITYFYFQKPAQASVNEFLNILTASYIFFLFIVAAVSIWVARSITTPISQIRVGLSQLMLGNNQRLEYQHRDELGDLVEAYNQALSELEASIEQLKQNEREMAWREMARQVAHEIKNPLTPMRLSVQHLQRAQKQNPEDAPQLVERMTQTLLEQIDALTRIADAFSNYAQMPSPSPRVFDLTDLLRSIFTLYQQENQGQNGLSLHVPNQPITVFADRDQLARVVSNLVINALQAIPQGRPGKVTIACTADKAALLMVEDNGRGIPHAIQDKVFLPNFTTKSSGMGLGLAMCKTIVENAGGKMGFSTTEDVGTRFWVELPINQ</sequence>
<dbReference type="KEGG" id="hhy:Halhy_4790"/>
<dbReference type="PANTHER" id="PTHR43065:SF10">
    <property type="entry name" value="PEROXIDE STRESS-ACTIVATED HISTIDINE KINASE MAK3"/>
    <property type="match status" value="1"/>
</dbReference>
<evidence type="ECO:0000256" key="3">
    <source>
        <dbReference type="ARBA" id="ARBA00012438"/>
    </source>
</evidence>
<keyword evidence="11" id="KW-0812">Transmembrane</keyword>
<dbReference type="Pfam" id="PF00512">
    <property type="entry name" value="HisKA"/>
    <property type="match status" value="1"/>
</dbReference>
<evidence type="ECO:0000256" key="6">
    <source>
        <dbReference type="ARBA" id="ARBA00022741"/>
    </source>
</evidence>
<feature type="transmembrane region" description="Helical" evidence="11">
    <location>
        <begin position="197"/>
        <end position="222"/>
    </location>
</feature>
<evidence type="ECO:0000259" key="12">
    <source>
        <dbReference type="PROSITE" id="PS50109"/>
    </source>
</evidence>
<dbReference type="GO" id="GO:0005524">
    <property type="term" value="F:ATP binding"/>
    <property type="evidence" value="ECO:0007669"/>
    <property type="project" value="UniProtKB-KW"/>
</dbReference>
<dbReference type="Gene3D" id="1.10.287.130">
    <property type="match status" value="1"/>
</dbReference>
<evidence type="ECO:0000256" key="1">
    <source>
        <dbReference type="ARBA" id="ARBA00000085"/>
    </source>
</evidence>
<evidence type="ECO:0000256" key="2">
    <source>
        <dbReference type="ARBA" id="ARBA00004370"/>
    </source>
</evidence>
<dbReference type="Gene3D" id="3.30.565.10">
    <property type="entry name" value="Histidine kinase-like ATPase, C-terminal domain"/>
    <property type="match status" value="1"/>
</dbReference>
<feature type="transmembrane region" description="Helical" evidence="11">
    <location>
        <begin position="134"/>
        <end position="157"/>
    </location>
</feature>
<dbReference type="SMART" id="SM00388">
    <property type="entry name" value="HisKA"/>
    <property type="match status" value="1"/>
</dbReference>
<dbReference type="PANTHER" id="PTHR43065">
    <property type="entry name" value="SENSOR HISTIDINE KINASE"/>
    <property type="match status" value="1"/>
</dbReference>
<comment type="subcellular location">
    <subcellularLocation>
        <location evidence="2">Membrane</location>
    </subcellularLocation>
</comment>
<keyword evidence="5" id="KW-0808">Transferase</keyword>
<dbReference type="Gene3D" id="6.10.340.10">
    <property type="match status" value="1"/>
</dbReference>
<name>F4KXW5_HALH1</name>
<gene>
    <name evidence="14" type="ordered locus">Halhy_4790</name>
</gene>
<dbReference type="HOGENOM" id="CLU_506952_0_0_10"/>
<dbReference type="Pfam" id="PF02518">
    <property type="entry name" value="HATPase_c"/>
    <property type="match status" value="1"/>
</dbReference>
<keyword evidence="15" id="KW-1185">Reference proteome</keyword>
<dbReference type="InterPro" id="IPR003660">
    <property type="entry name" value="HAMP_dom"/>
</dbReference>
<dbReference type="InterPro" id="IPR003661">
    <property type="entry name" value="HisK_dim/P_dom"/>
</dbReference>
<dbReference type="InterPro" id="IPR005467">
    <property type="entry name" value="His_kinase_dom"/>
</dbReference>
<dbReference type="SMART" id="SM00387">
    <property type="entry name" value="HATPase_c"/>
    <property type="match status" value="1"/>
</dbReference>
<dbReference type="CDD" id="cd00082">
    <property type="entry name" value="HisKA"/>
    <property type="match status" value="1"/>
</dbReference>
<dbReference type="GO" id="GO:0000155">
    <property type="term" value="F:phosphorelay sensor kinase activity"/>
    <property type="evidence" value="ECO:0007669"/>
    <property type="project" value="InterPro"/>
</dbReference>
<evidence type="ECO:0000256" key="10">
    <source>
        <dbReference type="SAM" id="Coils"/>
    </source>
</evidence>
<dbReference type="SUPFAM" id="SSF47384">
    <property type="entry name" value="Homodimeric domain of signal transducing histidine kinase"/>
    <property type="match status" value="1"/>
</dbReference>
<keyword evidence="9" id="KW-0902">Two-component regulatory system</keyword>
<accession>F4KXW5</accession>
<keyword evidence="8" id="KW-0067">ATP-binding</keyword>
<feature type="coiled-coil region" evidence="10">
    <location>
        <begin position="286"/>
        <end position="320"/>
    </location>
</feature>
<dbReference type="OrthoDB" id="9776727at2"/>
<feature type="transmembrane region" description="Helical" evidence="11">
    <location>
        <begin position="46"/>
        <end position="68"/>
    </location>
</feature>
<dbReference type="GO" id="GO:0016020">
    <property type="term" value="C:membrane"/>
    <property type="evidence" value="ECO:0007669"/>
    <property type="project" value="UniProtKB-SubCell"/>
</dbReference>
<dbReference type="Proteomes" id="UP000008461">
    <property type="component" value="Chromosome"/>
</dbReference>
<dbReference type="EC" id="2.7.13.3" evidence="3"/>
<evidence type="ECO:0000256" key="4">
    <source>
        <dbReference type="ARBA" id="ARBA00022553"/>
    </source>
</evidence>
<dbReference type="STRING" id="760192.Halhy_4790"/>
<evidence type="ECO:0000256" key="8">
    <source>
        <dbReference type="ARBA" id="ARBA00022840"/>
    </source>
</evidence>
<feature type="transmembrane region" description="Helical" evidence="11">
    <location>
        <begin position="89"/>
        <end position="122"/>
    </location>
</feature>
<dbReference type="PRINTS" id="PR00344">
    <property type="entry name" value="BCTRLSENSOR"/>
</dbReference>
<organism evidence="14 15">
    <name type="scientific">Haliscomenobacter hydrossis (strain ATCC 27775 / DSM 1100 / LMG 10767 / O)</name>
    <dbReference type="NCBI Taxonomy" id="760192"/>
    <lineage>
        <taxon>Bacteria</taxon>
        <taxon>Pseudomonadati</taxon>
        <taxon>Bacteroidota</taxon>
        <taxon>Saprospiria</taxon>
        <taxon>Saprospirales</taxon>
        <taxon>Haliscomenobacteraceae</taxon>
        <taxon>Haliscomenobacter</taxon>
    </lineage>
</organism>
<dbReference type="Pfam" id="PF00672">
    <property type="entry name" value="HAMP"/>
    <property type="match status" value="1"/>
</dbReference>
<evidence type="ECO:0000256" key="7">
    <source>
        <dbReference type="ARBA" id="ARBA00022777"/>
    </source>
</evidence>
<protein>
    <recommendedName>
        <fullName evidence="3">histidine kinase</fullName>
        <ecNumber evidence="3">2.7.13.3</ecNumber>
    </recommendedName>
</protein>
<feature type="transmembrane region" description="Helical" evidence="11">
    <location>
        <begin position="234"/>
        <end position="256"/>
    </location>
</feature>
<dbReference type="EMBL" id="CP002691">
    <property type="protein sequence ID" value="AEE52624.1"/>
    <property type="molecule type" value="Genomic_DNA"/>
</dbReference>
<dbReference type="InterPro" id="IPR003594">
    <property type="entry name" value="HATPase_dom"/>
</dbReference>
<keyword evidence="10" id="KW-0175">Coiled coil</keyword>
<dbReference type="SMART" id="SM00304">
    <property type="entry name" value="HAMP"/>
    <property type="match status" value="1"/>
</dbReference>
<proteinExistence type="predicted"/>
<dbReference type="InterPro" id="IPR004358">
    <property type="entry name" value="Sig_transdc_His_kin-like_C"/>
</dbReference>
<dbReference type="CDD" id="cd06225">
    <property type="entry name" value="HAMP"/>
    <property type="match status" value="1"/>
</dbReference>
<keyword evidence="11" id="KW-0472">Membrane</keyword>
<dbReference type="eggNOG" id="COG5000">
    <property type="taxonomic scope" value="Bacteria"/>
</dbReference>
<dbReference type="InterPro" id="IPR036097">
    <property type="entry name" value="HisK_dim/P_sf"/>
</dbReference>
<reference evidence="14 15" key="1">
    <citation type="journal article" date="2011" name="Stand. Genomic Sci.">
        <title>Complete genome sequence of Haliscomenobacter hydrossis type strain (O).</title>
        <authorList>
            <consortium name="US DOE Joint Genome Institute (JGI-PGF)"/>
            <person name="Daligault H."/>
            <person name="Lapidus A."/>
            <person name="Zeytun A."/>
            <person name="Nolan M."/>
            <person name="Lucas S."/>
            <person name="Del Rio T.G."/>
            <person name="Tice H."/>
            <person name="Cheng J.F."/>
            <person name="Tapia R."/>
            <person name="Han C."/>
            <person name="Goodwin L."/>
            <person name="Pitluck S."/>
            <person name="Liolios K."/>
            <person name="Pagani I."/>
            <person name="Ivanova N."/>
            <person name="Huntemann M."/>
            <person name="Mavromatis K."/>
            <person name="Mikhailova N."/>
            <person name="Pati A."/>
            <person name="Chen A."/>
            <person name="Palaniappan K."/>
            <person name="Land M."/>
            <person name="Hauser L."/>
            <person name="Brambilla E.M."/>
            <person name="Rohde M."/>
            <person name="Verbarg S."/>
            <person name="Goker M."/>
            <person name="Bristow J."/>
            <person name="Eisen J.A."/>
            <person name="Markowitz V."/>
            <person name="Hugenholtz P."/>
            <person name="Kyrpides N.C."/>
            <person name="Klenk H.P."/>
            <person name="Woyke T."/>
        </authorList>
    </citation>
    <scope>NUCLEOTIDE SEQUENCE [LARGE SCALE GENOMIC DNA]</scope>
    <source>
        <strain evidence="15">ATCC 27775 / DSM 1100 / LMG 10767 / O</strain>
    </source>
</reference>
<evidence type="ECO:0000256" key="11">
    <source>
        <dbReference type="SAM" id="Phobius"/>
    </source>
</evidence>
<dbReference type="PROSITE" id="PS50885">
    <property type="entry name" value="HAMP"/>
    <property type="match status" value="1"/>
</dbReference>
<feature type="domain" description="HAMP" evidence="13">
    <location>
        <begin position="257"/>
        <end position="308"/>
    </location>
</feature>
<evidence type="ECO:0000313" key="15">
    <source>
        <dbReference type="Proteomes" id="UP000008461"/>
    </source>
</evidence>
<evidence type="ECO:0000256" key="5">
    <source>
        <dbReference type="ARBA" id="ARBA00022679"/>
    </source>
</evidence>
<comment type="catalytic activity">
    <reaction evidence="1">
        <text>ATP + protein L-histidine = ADP + protein N-phospho-L-histidine.</text>
        <dbReference type="EC" id="2.7.13.3"/>
    </reaction>
</comment>
<evidence type="ECO:0000259" key="13">
    <source>
        <dbReference type="PROSITE" id="PS50885"/>
    </source>
</evidence>
<dbReference type="AlphaFoldDB" id="F4KXW5"/>